<comment type="caution">
    <text evidence="6">The sequence shown here is derived from an EMBL/GenBank/DDBJ whole genome shotgun (WGS) entry which is preliminary data.</text>
</comment>
<dbReference type="Proteomes" id="UP001642540">
    <property type="component" value="Unassembled WGS sequence"/>
</dbReference>
<evidence type="ECO:0008006" key="8">
    <source>
        <dbReference type="Google" id="ProtNLM"/>
    </source>
</evidence>
<dbReference type="PANTHER" id="PTHR10009">
    <property type="entry name" value="PROTEIN YELLOW-RELATED"/>
    <property type="match status" value="1"/>
</dbReference>
<dbReference type="PANTHER" id="PTHR10009:SF18">
    <property type="entry name" value="PROTEIN YELLOW-LIKE PROTEIN"/>
    <property type="match status" value="1"/>
</dbReference>
<evidence type="ECO:0000313" key="6">
    <source>
        <dbReference type="EMBL" id="CAL8147982.1"/>
    </source>
</evidence>
<dbReference type="EMBL" id="CAXLJM020000166">
    <property type="protein sequence ID" value="CAL8147982.1"/>
    <property type="molecule type" value="Genomic_DNA"/>
</dbReference>
<sequence length="531" mass="60858">MDTDFQQPPPPLSTRMNERSSGTGSVSSIDPECLSGDFEFKSNMETVPYKVNAHCPWLCKESGYQNILEIIAHPAIFQRFSQSRCFSCTNHPLEIDVDSNMKNLICFAILPLIWTLFMFVALVKTQSVSLPYEILFSWKAIDYKFPNLTIRDRLLRSGEFKPENNVIAGIKIFGNKIFLTVPRMRDGVPSTLNYVEFNRNEAASVQPSNSPLIPYPSWEFQKVGNCSALQFIMSMEIDQFGRMWVIDVGRVNTMTDNPDNRCPPKLLLIDLNTDKVVKVHQFPSNVVSQTSNFLNDIVVGCKNKDNCWAYITDAADSKLVIYNLKEDRSFFVTHETMEPDPNAIVIPMLEGNYTFNSSINGIALSPIDLQFDRLYYRPLASFRLFSVATSVLQNAMNGKRLADSQVTPFERSFGHSGGLAMDAVGNMYYGLYSNNSVAHFNTRNEQETVLIRNDEAFQWPDTFSFDNEGYLYVTTNKMQRFITNTYDLSQQNFRVVRVYVGHQSYMYSSSTRRKNLQRFGWSNRMNLKKYT</sequence>
<dbReference type="InterPro" id="IPR017996">
    <property type="entry name" value="MRJP/yellow-related"/>
</dbReference>
<evidence type="ECO:0000313" key="7">
    <source>
        <dbReference type="Proteomes" id="UP001642540"/>
    </source>
</evidence>
<dbReference type="InterPro" id="IPR011042">
    <property type="entry name" value="6-blade_b-propeller_TolB-like"/>
</dbReference>
<dbReference type="SUPFAM" id="SSF63829">
    <property type="entry name" value="Calcium-dependent phosphotriesterase"/>
    <property type="match status" value="1"/>
</dbReference>
<evidence type="ECO:0000256" key="2">
    <source>
        <dbReference type="ARBA" id="ARBA00009127"/>
    </source>
</evidence>
<feature type="transmembrane region" description="Helical" evidence="5">
    <location>
        <begin position="104"/>
        <end position="123"/>
    </location>
</feature>
<accession>A0ABP1SAK8</accession>
<dbReference type="Pfam" id="PF03022">
    <property type="entry name" value="MRJP"/>
    <property type="match status" value="1"/>
</dbReference>
<protein>
    <recommendedName>
        <fullName evidence="8">Protein yellow</fullName>
    </recommendedName>
</protein>
<gene>
    <name evidence="6" type="ORF">ODALV1_LOCUS31288</name>
</gene>
<comment type="subcellular location">
    <subcellularLocation>
        <location evidence="1">Secreted</location>
    </subcellularLocation>
</comment>
<keyword evidence="7" id="KW-1185">Reference proteome</keyword>
<keyword evidence="3" id="KW-0964">Secreted</keyword>
<keyword evidence="5" id="KW-0472">Membrane</keyword>
<keyword evidence="5" id="KW-1133">Transmembrane helix</keyword>
<evidence type="ECO:0000256" key="5">
    <source>
        <dbReference type="SAM" id="Phobius"/>
    </source>
</evidence>
<dbReference type="Gene3D" id="2.120.10.30">
    <property type="entry name" value="TolB, C-terminal domain"/>
    <property type="match status" value="1"/>
</dbReference>
<evidence type="ECO:0000256" key="4">
    <source>
        <dbReference type="SAM" id="MobiDB-lite"/>
    </source>
</evidence>
<name>A0ABP1SAK8_9HEXA</name>
<feature type="compositionally biased region" description="Polar residues" evidence="4">
    <location>
        <begin position="19"/>
        <end position="28"/>
    </location>
</feature>
<keyword evidence="5" id="KW-0812">Transmembrane</keyword>
<evidence type="ECO:0000256" key="3">
    <source>
        <dbReference type="ARBA" id="ARBA00022525"/>
    </source>
</evidence>
<evidence type="ECO:0000256" key="1">
    <source>
        <dbReference type="ARBA" id="ARBA00004613"/>
    </source>
</evidence>
<feature type="region of interest" description="Disordered" evidence="4">
    <location>
        <begin position="1"/>
        <end position="28"/>
    </location>
</feature>
<reference evidence="6 7" key="1">
    <citation type="submission" date="2024-08" db="EMBL/GenBank/DDBJ databases">
        <authorList>
            <person name="Cucini C."/>
            <person name="Frati F."/>
        </authorList>
    </citation>
    <scope>NUCLEOTIDE SEQUENCE [LARGE SCALE GENOMIC DNA]</scope>
</reference>
<proteinExistence type="inferred from homology"/>
<comment type="similarity">
    <text evidence="2">Belongs to the major royal jelly protein family.</text>
</comment>
<organism evidence="6 7">
    <name type="scientific">Orchesella dallaii</name>
    <dbReference type="NCBI Taxonomy" id="48710"/>
    <lineage>
        <taxon>Eukaryota</taxon>
        <taxon>Metazoa</taxon>
        <taxon>Ecdysozoa</taxon>
        <taxon>Arthropoda</taxon>
        <taxon>Hexapoda</taxon>
        <taxon>Collembola</taxon>
        <taxon>Entomobryomorpha</taxon>
        <taxon>Entomobryoidea</taxon>
        <taxon>Orchesellidae</taxon>
        <taxon>Orchesellinae</taxon>
        <taxon>Orchesella</taxon>
    </lineage>
</organism>